<evidence type="ECO:0000256" key="6">
    <source>
        <dbReference type="SAM" id="Phobius"/>
    </source>
</evidence>
<dbReference type="Pfam" id="PF13396">
    <property type="entry name" value="PLDc_N"/>
    <property type="match status" value="1"/>
</dbReference>
<dbReference type="eggNOG" id="ENOG5031HDG">
    <property type="taxonomic scope" value="Bacteria"/>
</dbReference>
<evidence type="ECO:0000259" key="7">
    <source>
        <dbReference type="Pfam" id="PF13396"/>
    </source>
</evidence>
<evidence type="ECO:0000256" key="4">
    <source>
        <dbReference type="ARBA" id="ARBA00022989"/>
    </source>
</evidence>
<evidence type="ECO:0000313" key="8">
    <source>
        <dbReference type="EMBL" id="BAC18477.1"/>
    </source>
</evidence>
<comment type="subcellular location">
    <subcellularLocation>
        <location evidence="1">Cell membrane</location>
        <topology evidence="1">Multi-pass membrane protein</topology>
    </subcellularLocation>
</comment>
<sequence length="90" mass="10011">MRGMSEMRVGLLTRSKDLARSIRADWLDLPTELRFPLMALLAGESAARIATWFSLVRRPAGTVRGPRWVWACVSLVVGAGPLAYWLAGRK</sequence>
<evidence type="ECO:0000256" key="1">
    <source>
        <dbReference type="ARBA" id="ARBA00004651"/>
    </source>
</evidence>
<keyword evidence="3 6" id="KW-0812">Transmembrane</keyword>
<reference evidence="8 9" key="1">
    <citation type="journal article" date="2003" name="Genome Res.">
        <title>Comparative complete genome sequence analysis of the amino acid replacements responsible for the thermostability of Corynebacterium efficiens.</title>
        <authorList>
            <person name="Nishio Y."/>
            <person name="Nakamura Y."/>
            <person name="Kawarabayasi Y."/>
            <person name="Usuda Y."/>
            <person name="Kimura E."/>
            <person name="Sugimoto S."/>
            <person name="Matsui K."/>
            <person name="Yamagishi A."/>
            <person name="Kikuchi H."/>
            <person name="Ikeo K."/>
            <person name="Gojobori T."/>
        </authorList>
    </citation>
    <scope>NUCLEOTIDE SEQUENCE [LARGE SCALE GENOMIC DNA]</scope>
    <source>
        <strain evidence="9">DSM 44549 / YS-314 / AJ 12310 / JCM 11189 / NBRC 100395</strain>
    </source>
</reference>
<dbReference type="OrthoDB" id="5125307at2"/>
<evidence type="ECO:0000256" key="3">
    <source>
        <dbReference type="ARBA" id="ARBA00022692"/>
    </source>
</evidence>
<protein>
    <recommendedName>
        <fullName evidence="7">Cardiolipin synthase N-terminal domain-containing protein</fullName>
    </recommendedName>
</protein>
<dbReference type="InterPro" id="IPR027379">
    <property type="entry name" value="CLS_N"/>
</dbReference>
<dbReference type="KEGG" id="cef:CE1667"/>
<proteinExistence type="predicted"/>
<accession>Q8FTA3</accession>
<dbReference type="STRING" id="196164.gene:10742088"/>
<keyword evidence="4 6" id="KW-1133">Transmembrane helix</keyword>
<evidence type="ECO:0000256" key="2">
    <source>
        <dbReference type="ARBA" id="ARBA00022475"/>
    </source>
</evidence>
<evidence type="ECO:0000313" key="9">
    <source>
        <dbReference type="Proteomes" id="UP000001409"/>
    </source>
</evidence>
<keyword evidence="5 6" id="KW-0472">Membrane</keyword>
<dbReference type="EMBL" id="BA000035">
    <property type="protein sequence ID" value="BAC18477.1"/>
    <property type="molecule type" value="Genomic_DNA"/>
</dbReference>
<dbReference type="HOGENOM" id="CLU_176001_2_0_11"/>
<name>Q8FTA3_COREF</name>
<dbReference type="Proteomes" id="UP000001409">
    <property type="component" value="Chromosome"/>
</dbReference>
<accession>C8NNX7</accession>
<organism evidence="8 9">
    <name type="scientific">Corynebacterium efficiens (strain DSM 44549 / YS-314 / AJ 12310 / JCM 11189 / NBRC 100395)</name>
    <dbReference type="NCBI Taxonomy" id="196164"/>
    <lineage>
        <taxon>Bacteria</taxon>
        <taxon>Bacillati</taxon>
        <taxon>Actinomycetota</taxon>
        <taxon>Actinomycetes</taxon>
        <taxon>Mycobacteriales</taxon>
        <taxon>Corynebacteriaceae</taxon>
        <taxon>Corynebacterium</taxon>
    </lineage>
</organism>
<keyword evidence="2" id="KW-1003">Cell membrane</keyword>
<feature type="domain" description="Cardiolipin synthase N-terminal" evidence="7">
    <location>
        <begin position="49"/>
        <end position="89"/>
    </location>
</feature>
<evidence type="ECO:0000256" key="5">
    <source>
        <dbReference type="ARBA" id="ARBA00023136"/>
    </source>
</evidence>
<feature type="transmembrane region" description="Helical" evidence="6">
    <location>
        <begin position="68"/>
        <end position="87"/>
    </location>
</feature>
<dbReference type="AlphaFoldDB" id="Q8FTA3"/>
<keyword evidence="9" id="KW-1185">Reference proteome</keyword>